<evidence type="ECO:0000256" key="1">
    <source>
        <dbReference type="SAM" id="Phobius"/>
    </source>
</evidence>
<dbReference type="InterPro" id="IPR013103">
    <property type="entry name" value="RVT_2"/>
</dbReference>
<gene>
    <name evidence="3" type="ORF">KK1_045907</name>
</gene>
<dbReference type="Gramene" id="C.cajan_40913.t">
    <property type="protein sequence ID" value="C.cajan_40913.t.cds1"/>
    <property type="gene ID" value="C.cajan_40913"/>
</dbReference>
<sequence length="329" mass="37175">MKTPPGLESQAPNMVCKLEKSLYGLKQASRQWNAKLSQTLIAFGYEQSKADYSLFTKKTPSGFTVILVYVDDLVLAGSDISEIQQIKALLHNKFSIKDLGELKYFLGFEIARSQSGINMCQRKYALDLLQDSGQLASKPCNTPMDPSVTISKESGTQLADPSSYRRLIGWLLYLTNTRPDICYAVTRLSQYMDTPTTVHQQAAYRILRYIKTAPGLGLFFPKESDLNLKGFTDSDWGACHDTHRSTSGFCFFLGSSLVSWKSKKQTVVSRYPQKQSIELLLKALVKHNGYCIFFMIFASIILKLWLYIVTINQQFTLLIILLFMSVQSI</sequence>
<dbReference type="PANTHER" id="PTHR11439:SF454">
    <property type="match status" value="1"/>
</dbReference>
<keyword evidence="1" id="KW-0472">Membrane</keyword>
<dbReference type="OrthoDB" id="414945at2759"/>
<name>A0A151QSH6_CAJCA</name>
<evidence type="ECO:0000313" key="4">
    <source>
        <dbReference type="Proteomes" id="UP000075243"/>
    </source>
</evidence>
<dbReference type="Pfam" id="PF07727">
    <property type="entry name" value="RVT_2"/>
    <property type="match status" value="1"/>
</dbReference>
<dbReference type="CDD" id="cd09272">
    <property type="entry name" value="RNase_HI_RT_Ty1"/>
    <property type="match status" value="1"/>
</dbReference>
<evidence type="ECO:0000259" key="2">
    <source>
        <dbReference type="Pfam" id="PF07727"/>
    </source>
</evidence>
<dbReference type="SUPFAM" id="SSF56672">
    <property type="entry name" value="DNA/RNA polymerases"/>
    <property type="match status" value="1"/>
</dbReference>
<protein>
    <recommendedName>
        <fullName evidence="2">Reverse transcriptase Ty1/copia-type domain-containing protein</fullName>
    </recommendedName>
</protein>
<feature type="transmembrane region" description="Helical" evidence="1">
    <location>
        <begin position="304"/>
        <end position="326"/>
    </location>
</feature>
<keyword evidence="1" id="KW-1133">Transmembrane helix</keyword>
<dbReference type="InterPro" id="IPR043502">
    <property type="entry name" value="DNA/RNA_pol_sf"/>
</dbReference>
<keyword evidence="4" id="KW-1185">Reference proteome</keyword>
<keyword evidence="1" id="KW-0812">Transmembrane</keyword>
<accession>A0A151QSH6</accession>
<dbReference type="OMA" id="KRRILMY"/>
<organism evidence="3 4">
    <name type="scientific">Cajanus cajan</name>
    <name type="common">Pigeon pea</name>
    <name type="synonym">Cajanus indicus</name>
    <dbReference type="NCBI Taxonomy" id="3821"/>
    <lineage>
        <taxon>Eukaryota</taxon>
        <taxon>Viridiplantae</taxon>
        <taxon>Streptophyta</taxon>
        <taxon>Embryophyta</taxon>
        <taxon>Tracheophyta</taxon>
        <taxon>Spermatophyta</taxon>
        <taxon>Magnoliopsida</taxon>
        <taxon>eudicotyledons</taxon>
        <taxon>Gunneridae</taxon>
        <taxon>Pentapetalae</taxon>
        <taxon>rosids</taxon>
        <taxon>fabids</taxon>
        <taxon>Fabales</taxon>
        <taxon>Fabaceae</taxon>
        <taxon>Papilionoideae</taxon>
        <taxon>50 kb inversion clade</taxon>
        <taxon>NPAAA clade</taxon>
        <taxon>indigoferoid/millettioid clade</taxon>
        <taxon>Phaseoleae</taxon>
        <taxon>Cajanus</taxon>
    </lineage>
</organism>
<feature type="domain" description="Reverse transcriptase Ty1/copia-type" evidence="2">
    <location>
        <begin position="1"/>
        <end position="144"/>
    </location>
</feature>
<reference evidence="3" key="1">
    <citation type="journal article" date="2012" name="Nat. Biotechnol.">
        <title>Draft genome sequence of pigeonpea (Cajanus cajan), an orphan legume crop of resource-poor farmers.</title>
        <authorList>
            <person name="Varshney R.K."/>
            <person name="Chen W."/>
            <person name="Li Y."/>
            <person name="Bharti A.K."/>
            <person name="Saxena R.K."/>
            <person name="Schlueter J.A."/>
            <person name="Donoghue M.T."/>
            <person name="Azam S."/>
            <person name="Fan G."/>
            <person name="Whaley A.M."/>
            <person name="Farmer A.D."/>
            <person name="Sheridan J."/>
            <person name="Iwata A."/>
            <person name="Tuteja R."/>
            <person name="Penmetsa R.V."/>
            <person name="Wu W."/>
            <person name="Upadhyaya H.D."/>
            <person name="Yang S.P."/>
            <person name="Shah T."/>
            <person name="Saxena K.B."/>
            <person name="Michael T."/>
            <person name="McCombie W.R."/>
            <person name="Yang B."/>
            <person name="Zhang G."/>
            <person name="Yang H."/>
            <person name="Wang J."/>
            <person name="Spillane C."/>
            <person name="Cook D.R."/>
            <person name="May G.D."/>
            <person name="Xu X."/>
            <person name="Jackson S.A."/>
        </authorList>
    </citation>
    <scope>NUCLEOTIDE SEQUENCE [LARGE SCALE GENOMIC DNA]</scope>
</reference>
<dbReference type="AlphaFoldDB" id="A0A151QSH6"/>
<proteinExistence type="predicted"/>
<dbReference type="PANTHER" id="PTHR11439">
    <property type="entry name" value="GAG-POL-RELATED RETROTRANSPOSON"/>
    <property type="match status" value="1"/>
</dbReference>
<evidence type="ECO:0000313" key="3">
    <source>
        <dbReference type="EMBL" id="KYP33261.1"/>
    </source>
</evidence>
<dbReference type="Proteomes" id="UP000075243">
    <property type="component" value="Unassembled WGS sequence"/>
</dbReference>
<dbReference type="EMBL" id="KQ484946">
    <property type="protein sequence ID" value="KYP33261.1"/>
    <property type="molecule type" value="Genomic_DNA"/>
</dbReference>